<organism evidence="1">
    <name type="scientific">marine metagenome</name>
    <dbReference type="NCBI Taxonomy" id="408172"/>
    <lineage>
        <taxon>unclassified sequences</taxon>
        <taxon>metagenomes</taxon>
        <taxon>ecological metagenomes</taxon>
    </lineage>
</organism>
<feature type="non-terminal residue" evidence="1">
    <location>
        <position position="104"/>
    </location>
</feature>
<dbReference type="EMBL" id="UINC01155385">
    <property type="protein sequence ID" value="SVD51205.1"/>
    <property type="molecule type" value="Genomic_DNA"/>
</dbReference>
<dbReference type="InterPro" id="IPR032466">
    <property type="entry name" value="Metal_Hydrolase"/>
</dbReference>
<protein>
    <recommendedName>
        <fullName evidence="2">Amidohydrolase-related domain-containing protein</fullName>
    </recommendedName>
</protein>
<evidence type="ECO:0000313" key="1">
    <source>
        <dbReference type="EMBL" id="SVD51205.1"/>
    </source>
</evidence>
<dbReference type="SUPFAM" id="SSF51556">
    <property type="entry name" value="Metallo-dependent hydrolases"/>
    <property type="match status" value="1"/>
</dbReference>
<name>A0A382VYW1_9ZZZZ</name>
<sequence>MIIDSHCHAWEYWPYQEKNSHEPNQIPVPNPETWGNVEQLIYEMDNNNVAKATIVSAQIWHNLENNKYIAQSVKQYSDRLYQFADIDSNWSSTYHTDGAADRLG</sequence>
<dbReference type="AlphaFoldDB" id="A0A382VYW1"/>
<proteinExistence type="predicted"/>
<evidence type="ECO:0008006" key="2">
    <source>
        <dbReference type="Google" id="ProtNLM"/>
    </source>
</evidence>
<reference evidence="1" key="1">
    <citation type="submission" date="2018-05" db="EMBL/GenBank/DDBJ databases">
        <authorList>
            <person name="Lanie J.A."/>
            <person name="Ng W.-L."/>
            <person name="Kazmierczak K.M."/>
            <person name="Andrzejewski T.M."/>
            <person name="Davidsen T.M."/>
            <person name="Wayne K.J."/>
            <person name="Tettelin H."/>
            <person name="Glass J.I."/>
            <person name="Rusch D."/>
            <person name="Podicherti R."/>
            <person name="Tsui H.-C.T."/>
            <person name="Winkler M.E."/>
        </authorList>
    </citation>
    <scope>NUCLEOTIDE SEQUENCE</scope>
</reference>
<gene>
    <name evidence="1" type="ORF">METZ01_LOCUS404059</name>
</gene>
<accession>A0A382VYW1</accession>
<dbReference type="Gene3D" id="3.20.20.140">
    <property type="entry name" value="Metal-dependent hydrolases"/>
    <property type="match status" value="1"/>
</dbReference>